<organism evidence="1 2">
    <name type="scientific">Diversispora eburnea</name>
    <dbReference type="NCBI Taxonomy" id="1213867"/>
    <lineage>
        <taxon>Eukaryota</taxon>
        <taxon>Fungi</taxon>
        <taxon>Fungi incertae sedis</taxon>
        <taxon>Mucoromycota</taxon>
        <taxon>Glomeromycotina</taxon>
        <taxon>Glomeromycetes</taxon>
        <taxon>Diversisporales</taxon>
        <taxon>Diversisporaceae</taxon>
        <taxon>Diversispora</taxon>
    </lineage>
</organism>
<feature type="non-terminal residue" evidence="1">
    <location>
        <position position="1"/>
    </location>
</feature>
<reference evidence="1" key="1">
    <citation type="submission" date="2021-06" db="EMBL/GenBank/DDBJ databases">
        <authorList>
            <person name="Kallberg Y."/>
            <person name="Tangrot J."/>
            <person name="Rosling A."/>
        </authorList>
    </citation>
    <scope>NUCLEOTIDE SEQUENCE</scope>
    <source>
        <strain evidence="1">AZ414A</strain>
    </source>
</reference>
<dbReference type="EMBL" id="CAJVPK010005863">
    <property type="protein sequence ID" value="CAG8647303.1"/>
    <property type="molecule type" value="Genomic_DNA"/>
</dbReference>
<dbReference type="Proteomes" id="UP000789706">
    <property type="component" value="Unassembled WGS sequence"/>
</dbReference>
<accession>A0A9N9DT69</accession>
<protein>
    <submittedName>
        <fullName evidence="1">10243_t:CDS:1</fullName>
    </submittedName>
</protein>
<dbReference type="AlphaFoldDB" id="A0A9N9DT69"/>
<proteinExistence type="predicted"/>
<keyword evidence="2" id="KW-1185">Reference proteome</keyword>
<feature type="non-terminal residue" evidence="1">
    <location>
        <position position="77"/>
    </location>
</feature>
<sequence>SLLLESSFDPQYLQMYTWDTNEEINYRLNITLNTDINSRIIQSSKEILYISNPYRINNTPTALQVAIIWINEDISLD</sequence>
<gene>
    <name evidence="1" type="ORF">DEBURN_LOCUS11355</name>
</gene>
<evidence type="ECO:0000313" key="2">
    <source>
        <dbReference type="Proteomes" id="UP000789706"/>
    </source>
</evidence>
<evidence type="ECO:0000313" key="1">
    <source>
        <dbReference type="EMBL" id="CAG8647303.1"/>
    </source>
</evidence>
<comment type="caution">
    <text evidence="1">The sequence shown here is derived from an EMBL/GenBank/DDBJ whole genome shotgun (WGS) entry which is preliminary data.</text>
</comment>
<name>A0A9N9DT69_9GLOM</name>